<dbReference type="Gene3D" id="3.30.70.1170">
    <property type="entry name" value="Sun protein, domain 3"/>
    <property type="match status" value="1"/>
</dbReference>
<keyword evidence="3 5" id="KW-0949">S-adenosyl-L-methionine</keyword>
<evidence type="ECO:0000256" key="5">
    <source>
        <dbReference type="PROSITE-ProRule" id="PRU01023"/>
    </source>
</evidence>
<dbReference type="GO" id="GO:0005730">
    <property type="term" value="C:nucleolus"/>
    <property type="evidence" value="ECO:0007669"/>
    <property type="project" value="TreeGrafter"/>
</dbReference>
<accession>A0A0D3JY23</accession>
<organism evidence="7 8">
    <name type="scientific">Emiliania huxleyi (strain CCMP1516)</name>
    <dbReference type="NCBI Taxonomy" id="280463"/>
    <lineage>
        <taxon>Eukaryota</taxon>
        <taxon>Haptista</taxon>
        <taxon>Haptophyta</taxon>
        <taxon>Prymnesiophyceae</taxon>
        <taxon>Isochrysidales</taxon>
        <taxon>Noelaerhabdaceae</taxon>
        <taxon>Emiliania</taxon>
    </lineage>
</organism>
<feature type="binding site" evidence="5">
    <location>
        <position position="178"/>
    </location>
    <ligand>
        <name>S-adenosyl-L-methionine</name>
        <dbReference type="ChEBI" id="CHEBI:59789"/>
    </ligand>
</feature>
<evidence type="ECO:0000256" key="1">
    <source>
        <dbReference type="ARBA" id="ARBA00022603"/>
    </source>
</evidence>
<keyword evidence="4 5" id="KW-0694">RNA-binding</keyword>
<evidence type="ECO:0000313" key="8">
    <source>
        <dbReference type="Proteomes" id="UP000013827"/>
    </source>
</evidence>
<dbReference type="eggNOG" id="KOG2360">
    <property type="taxonomic scope" value="Eukaryota"/>
</dbReference>
<dbReference type="InterPro" id="IPR023267">
    <property type="entry name" value="RCMT"/>
</dbReference>
<comment type="similarity">
    <text evidence="5">Belongs to the class I-like SAM-binding methyltransferase superfamily. RsmB/NOP family.</text>
</comment>
<dbReference type="HOGENOM" id="CLU_779477_0_0_1"/>
<dbReference type="InterPro" id="IPR029063">
    <property type="entry name" value="SAM-dependent_MTases_sf"/>
</dbReference>
<dbReference type="SUPFAM" id="SSF53335">
    <property type="entry name" value="S-adenosyl-L-methionine-dependent methyltransferases"/>
    <property type="match status" value="1"/>
</dbReference>
<keyword evidence="2 5" id="KW-0808">Transferase</keyword>
<dbReference type="GeneID" id="17273954"/>
<sequence>MQGEDTRLPGLPRYVRINTLKLGAKAADRALLESGYRRAADAADAGKRSYHCDEDVPDLLVFKPKGKSDISRLPLVATGEVVVQQKASCFPALALAPPPGAVVIDGCAAPGNKTSHLAMLMENRGRVLAFDMNERRCALLRERMALKGASIVSARHASFLSAAPADPEYAGVTHVLLDPSCSSSGMSLDPITEPAALAELASNQRALLLHAMAFPGVTAIVYSTCSVNEAENEMRVIAASPFALATERWTERYCSLSPFALAQTFPASTFSGGYAALPAEVDVTVVGGRATSTVALLRSLSAATGVTLRLLHLPGGGDLGQCRVVALGSRQALRAFVQRARVAVPANELLVAWAKS</sequence>
<dbReference type="InterPro" id="IPR049560">
    <property type="entry name" value="MeTrfase_RsmB-F_NOP2_cat"/>
</dbReference>
<proteinExistence type="inferred from homology"/>
<protein>
    <recommendedName>
        <fullName evidence="6">SAM-dependent MTase RsmB/NOP-type domain-containing protein</fullName>
    </recommendedName>
</protein>
<evidence type="ECO:0000256" key="3">
    <source>
        <dbReference type="ARBA" id="ARBA00022691"/>
    </source>
</evidence>
<keyword evidence="1 5" id="KW-0489">Methyltransferase</keyword>
<dbReference type="PROSITE" id="PS51686">
    <property type="entry name" value="SAM_MT_RSMB_NOP"/>
    <property type="match status" value="1"/>
</dbReference>
<evidence type="ECO:0000259" key="6">
    <source>
        <dbReference type="PROSITE" id="PS51686"/>
    </source>
</evidence>
<feature type="binding site" evidence="5">
    <location>
        <begin position="107"/>
        <end position="113"/>
    </location>
    <ligand>
        <name>S-adenosyl-L-methionine</name>
        <dbReference type="ChEBI" id="CHEBI:59789"/>
    </ligand>
</feature>
<dbReference type="RefSeq" id="XP_005780837.1">
    <property type="nucleotide sequence ID" value="XM_005780780.1"/>
</dbReference>
<evidence type="ECO:0000313" key="7">
    <source>
        <dbReference type="EnsemblProtists" id="EOD28408"/>
    </source>
</evidence>
<dbReference type="InterPro" id="IPR001678">
    <property type="entry name" value="MeTrfase_RsmB-F_NOP2_dom"/>
</dbReference>
<reference evidence="7" key="2">
    <citation type="submission" date="2024-10" db="UniProtKB">
        <authorList>
            <consortium name="EnsemblProtists"/>
        </authorList>
    </citation>
    <scope>IDENTIFICATION</scope>
</reference>
<dbReference type="GO" id="GO:0008173">
    <property type="term" value="F:RNA methyltransferase activity"/>
    <property type="evidence" value="ECO:0007669"/>
    <property type="project" value="InterPro"/>
</dbReference>
<dbReference type="InterPro" id="IPR049561">
    <property type="entry name" value="NSUN5_7_fdxn-like"/>
</dbReference>
<dbReference type="Pfam" id="PF21148">
    <property type="entry name" value="NSUN5_fdxn-like"/>
    <property type="match status" value="1"/>
</dbReference>
<dbReference type="STRING" id="2903.R1CZA9"/>
<keyword evidence="8" id="KW-1185">Reference proteome</keyword>
<dbReference type="KEGG" id="ehx:EMIHUDRAFT_204270"/>
<dbReference type="GO" id="GO:0070475">
    <property type="term" value="P:rRNA base methylation"/>
    <property type="evidence" value="ECO:0007669"/>
    <property type="project" value="TreeGrafter"/>
</dbReference>
<reference evidence="8" key="1">
    <citation type="journal article" date="2013" name="Nature">
        <title>Pan genome of the phytoplankton Emiliania underpins its global distribution.</title>
        <authorList>
            <person name="Read B.A."/>
            <person name="Kegel J."/>
            <person name="Klute M.J."/>
            <person name="Kuo A."/>
            <person name="Lefebvre S.C."/>
            <person name="Maumus F."/>
            <person name="Mayer C."/>
            <person name="Miller J."/>
            <person name="Monier A."/>
            <person name="Salamov A."/>
            <person name="Young J."/>
            <person name="Aguilar M."/>
            <person name="Claverie J.M."/>
            <person name="Frickenhaus S."/>
            <person name="Gonzalez K."/>
            <person name="Herman E.K."/>
            <person name="Lin Y.C."/>
            <person name="Napier J."/>
            <person name="Ogata H."/>
            <person name="Sarno A.F."/>
            <person name="Shmutz J."/>
            <person name="Schroeder D."/>
            <person name="de Vargas C."/>
            <person name="Verret F."/>
            <person name="von Dassow P."/>
            <person name="Valentin K."/>
            <person name="Van de Peer Y."/>
            <person name="Wheeler G."/>
            <person name="Dacks J.B."/>
            <person name="Delwiche C.F."/>
            <person name="Dyhrman S.T."/>
            <person name="Glockner G."/>
            <person name="John U."/>
            <person name="Richards T."/>
            <person name="Worden A.Z."/>
            <person name="Zhang X."/>
            <person name="Grigoriev I.V."/>
            <person name="Allen A.E."/>
            <person name="Bidle K."/>
            <person name="Borodovsky M."/>
            <person name="Bowler C."/>
            <person name="Brownlee C."/>
            <person name="Cock J.M."/>
            <person name="Elias M."/>
            <person name="Gladyshev V.N."/>
            <person name="Groth M."/>
            <person name="Guda C."/>
            <person name="Hadaegh A."/>
            <person name="Iglesias-Rodriguez M.D."/>
            <person name="Jenkins J."/>
            <person name="Jones B.M."/>
            <person name="Lawson T."/>
            <person name="Leese F."/>
            <person name="Lindquist E."/>
            <person name="Lobanov A."/>
            <person name="Lomsadze A."/>
            <person name="Malik S.B."/>
            <person name="Marsh M.E."/>
            <person name="Mackinder L."/>
            <person name="Mock T."/>
            <person name="Mueller-Roeber B."/>
            <person name="Pagarete A."/>
            <person name="Parker M."/>
            <person name="Probert I."/>
            <person name="Quesneville H."/>
            <person name="Raines C."/>
            <person name="Rensing S.A."/>
            <person name="Riano-Pachon D.M."/>
            <person name="Richier S."/>
            <person name="Rokitta S."/>
            <person name="Shiraiwa Y."/>
            <person name="Soanes D.M."/>
            <person name="van der Giezen M."/>
            <person name="Wahlund T.M."/>
            <person name="Williams B."/>
            <person name="Wilson W."/>
            <person name="Wolfe G."/>
            <person name="Wurch L.L."/>
        </authorList>
    </citation>
    <scope>NUCLEOTIDE SEQUENCE</scope>
</reference>
<dbReference type="PANTHER" id="PTHR22807">
    <property type="entry name" value="NOP2 YEAST -RELATED NOL1/NOP2/FMU SUN DOMAIN-CONTAINING"/>
    <property type="match status" value="1"/>
</dbReference>
<dbReference type="Pfam" id="PF01189">
    <property type="entry name" value="Methyltr_RsmB-F"/>
    <property type="match status" value="1"/>
</dbReference>
<dbReference type="AlphaFoldDB" id="A0A0D3JY23"/>
<name>A0A0D3JY23_EMIH1</name>
<evidence type="ECO:0000256" key="4">
    <source>
        <dbReference type="ARBA" id="ARBA00022884"/>
    </source>
</evidence>
<feature type="binding site" evidence="5">
    <location>
        <position position="131"/>
    </location>
    <ligand>
        <name>S-adenosyl-L-methionine</name>
        <dbReference type="ChEBI" id="CHEBI:59789"/>
    </ligand>
</feature>
<dbReference type="PRINTS" id="PR02008">
    <property type="entry name" value="RCMTFAMILY"/>
</dbReference>
<dbReference type="Gene3D" id="3.40.50.150">
    <property type="entry name" value="Vaccinia Virus protein VP39"/>
    <property type="match status" value="1"/>
</dbReference>
<dbReference type="PaxDb" id="2903-EOD28408"/>
<comment type="caution">
    <text evidence="5">Lacks conserved residue(s) required for the propagation of feature annotation.</text>
</comment>
<dbReference type="PANTHER" id="PTHR22807:SF4">
    <property type="entry name" value="28S RRNA (CYTOSINE-C(5))-METHYLTRANSFERASE"/>
    <property type="match status" value="1"/>
</dbReference>
<dbReference type="GO" id="GO:0003723">
    <property type="term" value="F:RNA binding"/>
    <property type="evidence" value="ECO:0007669"/>
    <property type="project" value="UniProtKB-UniRule"/>
</dbReference>
<evidence type="ECO:0000256" key="2">
    <source>
        <dbReference type="ARBA" id="ARBA00022679"/>
    </source>
</evidence>
<feature type="active site" description="Nucleophile" evidence="5">
    <location>
        <position position="225"/>
    </location>
</feature>
<dbReference type="EnsemblProtists" id="EOD28408">
    <property type="protein sequence ID" value="EOD28408"/>
    <property type="gene ID" value="EMIHUDRAFT_204270"/>
</dbReference>
<feature type="domain" description="SAM-dependent MTase RsmB/NOP-type" evidence="6">
    <location>
        <begin position="3"/>
        <end position="281"/>
    </location>
</feature>
<dbReference type="Proteomes" id="UP000013827">
    <property type="component" value="Unassembled WGS sequence"/>
</dbReference>